<protein>
    <submittedName>
        <fullName evidence="2">Uridylyltransferase</fullName>
    </submittedName>
</protein>
<keyword evidence="2" id="KW-0548">Nucleotidyltransferase</keyword>
<evidence type="ECO:0000256" key="1">
    <source>
        <dbReference type="SAM" id="Phobius"/>
    </source>
</evidence>
<feature type="transmembrane region" description="Helical" evidence="1">
    <location>
        <begin position="99"/>
        <end position="124"/>
    </location>
</feature>
<keyword evidence="1" id="KW-0472">Membrane</keyword>
<evidence type="ECO:0000313" key="2">
    <source>
        <dbReference type="EMBL" id="BAZ93352.1"/>
    </source>
</evidence>
<keyword evidence="1" id="KW-1133">Transmembrane helix</keyword>
<feature type="transmembrane region" description="Helical" evidence="1">
    <location>
        <begin position="45"/>
        <end position="67"/>
    </location>
</feature>
<dbReference type="GO" id="GO:0016779">
    <property type="term" value="F:nucleotidyltransferase activity"/>
    <property type="evidence" value="ECO:0007669"/>
    <property type="project" value="UniProtKB-KW"/>
</dbReference>
<dbReference type="EMBL" id="AP018052">
    <property type="protein sequence ID" value="BAZ93352.1"/>
    <property type="molecule type" value="Genomic_DNA"/>
</dbReference>
<accession>A0A1Z4VPJ8</accession>
<feature type="transmembrane region" description="Helical" evidence="1">
    <location>
        <begin position="226"/>
        <end position="245"/>
    </location>
</feature>
<dbReference type="InterPro" id="IPR011435">
    <property type="entry name" value="UmpAB"/>
</dbReference>
<keyword evidence="1" id="KW-0812">Transmembrane</keyword>
<feature type="transmembrane region" description="Helical" evidence="1">
    <location>
        <begin position="194"/>
        <end position="214"/>
    </location>
</feature>
<proteinExistence type="predicted"/>
<gene>
    <name evidence="2" type="ORF">FOKN1_0952</name>
</gene>
<dbReference type="Proteomes" id="UP000218765">
    <property type="component" value="Chromosome"/>
</dbReference>
<reference evidence="2 3" key="1">
    <citation type="submission" date="2017-05" db="EMBL/GenBank/DDBJ databases">
        <title>Thiocyanate degradation by Thiohalobacter thiocyanaticus FOKN1.</title>
        <authorList>
            <person name="Oshiki M."/>
            <person name="Fukushima T."/>
            <person name="Kawano S."/>
            <person name="Nakagawa J."/>
        </authorList>
    </citation>
    <scope>NUCLEOTIDE SEQUENCE [LARGE SCALE GENOMIC DNA]</scope>
    <source>
        <strain evidence="2 3">FOKN1</strain>
    </source>
</reference>
<evidence type="ECO:0000313" key="3">
    <source>
        <dbReference type="Proteomes" id="UP000218765"/>
    </source>
</evidence>
<keyword evidence="2" id="KW-0808">Transferase</keyword>
<sequence>MIEILNTGLRVLLVALLDILPIILVLVVFQWLAIRRPFPNLRRTALGFVYVALGLVIFLEGLELALFPLGTLMADQLTDASFIFGAQTPPADVDWKDYYWVYIFAVALGFTSSIAEPAVIAVAMKVRDVSGGTISLWGLRLVVALGVALGLIVGTVKLVTGLPLHYFMIPAYLLLIVQTWLAPRSIIPIAYDSGGVTTSIVTVPLVTALGLGLAEAIPGRSPLLDGFGLVAFACLFPIMTVMGYAQLSVYSARRAGHGSESRGN</sequence>
<dbReference type="Pfam" id="PF07556">
    <property type="entry name" value="DUF1538"/>
    <property type="match status" value="1"/>
</dbReference>
<keyword evidence="3" id="KW-1185">Reference proteome</keyword>
<dbReference type="RefSeq" id="WP_096365237.1">
    <property type="nucleotide sequence ID" value="NZ_AP018052.1"/>
</dbReference>
<dbReference type="AlphaFoldDB" id="A0A1Z4VPJ8"/>
<dbReference type="KEGG" id="ttc:FOKN1_0952"/>
<feature type="transmembrane region" description="Helical" evidence="1">
    <location>
        <begin position="12"/>
        <end position="33"/>
    </location>
</feature>
<feature type="transmembrane region" description="Helical" evidence="1">
    <location>
        <begin position="136"/>
        <end position="158"/>
    </location>
</feature>
<organism evidence="2 3">
    <name type="scientific">Thiohalobacter thiocyanaticus</name>
    <dbReference type="NCBI Taxonomy" id="585455"/>
    <lineage>
        <taxon>Bacteria</taxon>
        <taxon>Pseudomonadati</taxon>
        <taxon>Pseudomonadota</taxon>
        <taxon>Gammaproteobacteria</taxon>
        <taxon>Thiohalobacterales</taxon>
        <taxon>Thiohalobacteraceae</taxon>
        <taxon>Thiohalobacter</taxon>
    </lineage>
</organism>
<feature type="transmembrane region" description="Helical" evidence="1">
    <location>
        <begin position="164"/>
        <end position="182"/>
    </location>
</feature>
<name>A0A1Z4VPJ8_9GAMM</name>
<dbReference type="OrthoDB" id="9781614at2"/>